<reference evidence="3" key="1">
    <citation type="submission" date="2024-02" db="UniProtKB">
        <authorList>
            <consortium name="WormBaseParasite"/>
        </authorList>
    </citation>
    <scope>IDENTIFICATION</scope>
</reference>
<accession>A0AAF3EVP6</accession>
<proteinExistence type="predicted"/>
<protein>
    <submittedName>
        <fullName evidence="3">Uncharacterized protein</fullName>
    </submittedName>
</protein>
<dbReference type="WBParaSite" id="MBELARI_LOCUS17826">
    <property type="protein sequence ID" value="MBELARI_LOCUS17826"/>
    <property type="gene ID" value="MBELARI_LOCUS17826"/>
</dbReference>
<evidence type="ECO:0000256" key="1">
    <source>
        <dbReference type="SAM" id="MobiDB-lite"/>
    </source>
</evidence>
<evidence type="ECO:0000313" key="3">
    <source>
        <dbReference type="WBParaSite" id="MBELARI_LOCUS17826"/>
    </source>
</evidence>
<dbReference type="Proteomes" id="UP000887575">
    <property type="component" value="Unassembled WGS sequence"/>
</dbReference>
<dbReference type="AlphaFoldDB" id="A0AAF3EVP6"/>
<name>A0AAF3EVP6_9BILA</name>
<organism evidence="2 3">
    <name type="scientific">Mesorhabditis belari</name>
    <dbReference type="NCBI Taxonomy" id="2138241"/>
    <lineage>
        <taxon>Eukaryota</taxon>
        <taxon>Metazoa</taxon>
        <taxon>Ecdysozoa</taxon>
        <taxon>Nematoda</taxon>
        <taxon>Chromadorea</taxon>
        <taxon>Rhabditida</taxon>
        <taxon>Rhabditina</taxon>
        <taxon>Rhabditomorpha</taxon>
        <taxon>Rhabditoidea</taxon>
        <taxon>Rhabditidae</taxon>
        <taxon>Mesorhabditinae</taxon>
        <taxon>Mesorhabditis</taxon>
    </lineage>
</organism>
<feature type="region of interest" description="Disordered" evidence="1">
    <location>
        <begin position="113"/>
        <end position="152"/>
    </location>
</feature>
<sequence>MGSFRAMHVGVSRNASTINKAARKLSQSPPMQPSPHREDTESLVNGFMTYLSSNSSSPLVLLTVHRVFDSLSNDQLSTALKVMEKAKRAYFQSLWIRWSLFICLFLQFFNKKSGQRDGDKPIVGNKSGPAEKLEIPRSGAGGSGGPNRLLPPKQQQDILTLMRKGDRHANVLSELQWNTIKADKFAGAARLGNTIPDPTWKELPTTSEVNMRPEELRMVERQSQHAKDIAELDWKTIVVYTAENQKAKQYAGWFGRDHPLNFVGKGEPRDDASLLRLRAVEKVLGQLNGWKYYVSRPVCIVVTDDRFTTWGKDKELLKVLQRDFLERADALTELMAGLQGDVVQFQSIHEKWEVPGWKKAHALIRSKAVRHHPDCPKVKP</sequence>
<keyword evidence="2" id="KW-1185">Reference proteome</keyword>
<evidence type="ECO:0000313" key="2">
    <source>
        <dbReference type="Proteomes" id="UP000887575"/>
    </source>
</evidence>